<feature type="chain" id="PRO_5002721539" evidence="2">
    <location>
        <begin position="25"/>
        <end position="3033"/>
    </location>
</feature>
<feature type="signal peptide" evidence="2">
    <location>
        <begin position="1"/>
        <end position="24"/>
    </location>
</feature>
<dbReference type="EMBL" id="CP000361">
    <property type="protein sequence ID" value="ABV67200.1"/>
    <property type="molecule type" value="Genomic_DNA"/>
</dbReference>
<dbReference type="Gene3D" id="2.160.20.10">
    <property type="entry name" value="Single-stranded right-handed beta-helix, Pectin lyase-like"/>
    <property type="match status" value="1"/>
</dbReference>
<dbReference type="SMR" id="A8ETC6"/>
<proteinExistence type="predicted"/>
<dbReference type="InterPro" id="IPR025157">
    <property type="entry name" value="Hemagglutinin_rpt"/>
</dbReference>
<evidence type="ECO:0000313" key="4">
    <source>
        <dbReference type="EMBL" id="ABV67200.1"/>
    </source>
</evidence>
<name>A8ETC6_ALIB4</name>
<dbReference type="SUPFAM" id="SSF51126">
    <property type="entry name" value="Pectin lyase-like"/>
    <property type="match status" value="1"/>
</dbReference>
<dbReference type="InterPro" id="IPR011050">
    <property type="entry name" value="Pectin_lyase_fold/virulence"/>
</dbReference>
<dbReference type="InterPro" id="IPR012334">
    <property type="entry name" value="Pectin_lyas_fold"/>
</dbReference>
<dbReference type="GeneID" id="24305080"/>
<keyword evidence="1" id="KW-0175">Coiled coil</keyword>
<dbReference type="KEGG" id="abu:Abu_0940"/>
<reference evidence="4 5" key="1">
    <citation type="journal article" date="2007" name="PLoS ONE">
        <title>The complete genome sequence and analysis of the Epsilonproteobacterium Arcobacter butzleri.</title>
        <authorList>
            <person name="Miller W.G."/>
            <person name="Parker C.T."/>
            <person name="Rubenfield M."/>
            <person name="Mendz G.L."/>
            <person name="Woesten M.M.S.M."/>
            <person name="Ussery D.W."/>
            <person name="Stolz J.F."/>
            <person name="Binnewies T.T."/>
            <person name="Hallin P.F."/>
            <person name="Wang G."/>
            <person name="Malek J.A."/>
            <person name="Rogosin A."/>
            <person name="Stanker L.H."/>
            <person name="Mandrell R.E."/>
        </authorList>
    </citation>
    <scope>NUCLEOTIDE SEQUENCE [LARGE SCALE GENOMIC DNA]</scope>
    <source>
        <strain evidence="4 5">RM4018</strain>
    </source>
</reference>
<dbReference type="Pfam" id="PF13332">
    <property type="entry name" value="Fil_haemagg_2"/>
    <property type="match status" value="4"/>
</dbReference>
<accession>A8ETC6</accession>
<organism evidence="4 5">
    <name type="scientific">Aliarcobacter butzleri (strain RM4018)</name>
    <name type="common">Arcobacter butzleri</name>
    <dbReference type="NCBI Taxonomy" id="367737"/>
    <lineage>
        <taxon>Bacteria</taxon>
        <taxon>Pseudomonadati</taxon>
        <taxon>Campylobacterota</taxon>
        <taxon>Epsilonproteobacteria</taxon>
        <taxon>Campylobacterales</taxon>
        <taxon>Arcobacteraceae</taxon>
        <taxon>Aliarcobacter</taxon>
    </lineage>
</organism>
<evidence type="ECO:0000256" key="2">
    <source>
        <dbReference type="SAM" id="SignalP"/>
    </source>
</evidence>
<dbReference type="SMART" id="SM00912">
    <property type="entry name" value="Haemagg_act"/>
    <property type="match status" value="1"/>
</dbReference>
<sequence>MKIIKRIISIKISCLLVAQQSLIAGGLTVDKTAPSSNQANLESARNGVPIVNIVAPNQKGLSHNKFSDYNVNKEGLILNNSNKREVNTQLSGYIYGNQNLKNGTAKTILNEVTSKNKSELKGFTEVAGDRANVVVANPNGIYINGAGFINTSRATITTGNPNIKNGEIDSFDVRQGQIDVDGEGLNLSNVNKAELYAQTVKLNAKIHAQDLDVVTGQNSISKDGTITNIENSVDEKPTLSIDSSALGGIYANKISLVGTQKGVGVNLPIEISAQDDFKLSADGKIVLDKVISEKSIDIKSDSSDINTKTIYGNNVNIEAKNSIKNEDVIASKTNIDLKANNIENKDANIQAVKDITITSKIIDNSKGTISSNNNLELDVFDFKGNNSTIQASNIDIKANDFEANSSNIVATNGNLDIKVNNLDLDNSLQIGALDNVNIKSNEAKLNNTKIVSQKGNMSFDTNSLELEKSILSASKYLDINTTYLKNTQGNIQALEDINITSKDIDNQDGKIATNKNLLLNSSNFQGDNSKLQASNIDIKANNFEAKSLNIVAINGNLDINSNILNLDNSLQIASLKDINITSNQAKLNNSKILSQDGNISFDTNSLELNKSIVNASSNINIQSSNLKNKDGNIQAVKDINIASKDIDNENGVITTNENLTINSSKDGFFNNIKGKLQSGKKLVLDIFNFQGDNSNIQASNIDIKANNFEAKNSNIVATNGNSDIETDNFILEDSYLNIKNNLSLNSKNSLNLKDNTIVGNNLNISADEIYFDGTSQNKNILYSTNDILINTKKLISNYFFTQANNNINIDSSNIDLKNSKFQSVVFIDSIYQNGYKQGDINLTTSNLNLYNTTLASKDINIKKGTNQKLQTLAVENSSLDVNNNIDVSTTTLNAKKSLFSALNDLLLTTDKSIVFLNNNFSANNLSLTIDENLTLDKSNSFLANNNFSLNTKSLVNNAQIISNGKLTINTNDFIVNNALLSSKNILSLNATNYILNNDSNEPIFGIRGAITNLNTKLLTNYGFITSLYDMNIKVDDLINYAGIASANSENKTSNMNIEANNLTNYNTIYSNDNINLYVKNSLLNETNNSYVTGLDYARIYAKNNIAIAKDINHNYTNNITNKSAIIETQNGDINIWADTLTNRRILDYTDDAFLKSSKVTDSIYFEEGKSYPNKGANGIINNFFITRGQDINLYALDSEFSLLIDLAREPFSFHYATVEVSMDKKIQYDNPLYKASLINSGQNLNLNAKNINNQISTISAVKDINFNTDNITNYYGSTYTTNISFKTYHEKEAFRDYESSQAYLIECSDSGICIYGSKQKGTLRRGNTILKSTGGKVLGDYDYGTYTTTQKVELGGTILAGGSIKGVTKNLINGTVVESEIPLVNIYSPTTNTSLKTANIQTDKKTVESKNIEEKNTSTIKVENKVLNSDEIKIKDSEKIEESTIKIENKVLDKIVLNSIDENYILPTNKYSTFTTVNPNKNLDYLVESNPLYTNYSNFIGSSYFLEKMSFQGDKTMKRLGDAAYETKLVSDAIFKQTGQRFLSQDYTSENTQFVSLMENAVNLSGVLGLELGKPLSKQQLVNLTEDIVWMEEKVVNGQTVLVPVVYLAKDYNKSQGAVISAKNIDLEIKDNLVNSGTIKTNDYLNLNANSITNNSGVILSGGKATLISNDDFINKNGGLIKASDIQIASLNGSVINETYFKTKTIGSKGDSTTYTNVGKTSSIEATNGNLVIQAKNDITNIGANLGAKESILLQTQVGDINLNAIKEEHAYNAKLSGGFEKAQDIKYQTSNIDANNIIMQSGKDINLEASKLNATNQINLNAQNDINIEALNNVYYRDKQSTKKGTFSKTTKRDMVYKESVNSAELNANDILINANNDVNLQAAKLKAQDNIIVNAKDGNLNIVAKEYREGELHEKSKSSWGGLKKSLDISSTDALKLNSALIKTEASNVVLTSGKDINILASEINSGADIQLKALNDVLIASQSEYLKTQEVHKKSSFNLAGLTSLVVPVDTTIYSSEIHKNDKLSSSSVASKLNANKDILIDSGSTTIAGSNLEANNIGIKADTGEINILSSQDVQNATSLDKEIKLGLSDPIKGIVQNTKNMFSGETKVKFEVGSLTYDEVDKASQTTKNNSSNLKAKENLVLDSLTDINVQGSNLKAGENLVLNSKVGDINILNTTDTYNEDIKEKHAKASVNVTVQNEYVETAQAVKSAVKSAEQLKQTKDDYSKYKGEVKKLESTLSDLKQRYKAKEVGIDYEDIEDLSDFIDNLKSQEKYYVAAIAAATADLASKTAAIATQAGTAYASSGTLGFSAGISLDVNGEKSKQNINNQTSNASNLNGKNIYINTDEKLSTNTNVVGSNVIADENLYINTNNLNVKASQDNYTSKNDSESINGSIAFTMYGGGGGTAGLGYGKSNSSSDSFLNNNSQLSGNNVNINVKNDAVFQGANVRANDTLNLNVGNNLVLESLRDEYSSNSKGFNVNAGIGFGSGGKEGHRTPSLDVGKQSSTNAGFSVNNGVTQNKQTVLSSITGDKVNVNVGNNTHLKGSLLASGNYDENGVFQDDKNLNFITNTLTFGNLSNSNYSSSKSLGANVNYNLENKKVENQKEKPQQKGISSVGYQAENSLSANASKTLATLGQGNVTVKDVENSDELDRLNRDTTAVNKDLYSSSTGTKVDATLDTRLLTVEGREQIKKEYEDMNKNMYIIAGTLPDANSDNPIEATVGEIWNGLTKYLTLGIVPSNENNGGILAQIPVLTGVDDSQHKILQVVNKESTKYNEQDYIRFEDSSYYKSLSDEDKKLFDKQNLYVSKEPIIVTKDTVTYQNSINGMMNNVGEAIKNGLQQTGQINTNSSPVELNVNYNPSYGFLGDVFESFVDKSGIGTTGIAKQTGGFVYDTISARGSDGSNFAMHSQANAIVYNGIIYIQTTTGLKPMGNEIDDTKTFVSFGSPMNGKDMEKLINKMGYEYSGAYTKSGDFVGESLGGNKGNNGQADILDRLNILNAGKLFTNSSPHSTYICQDFGTNVKCGYKK</sequence>
<dbReference type="STRING" id="367737.Abu_0940"/>
<dbReference type="InterPro" id="IPR010069">
    <property type="entry name" value="CdiA_FHA1_rpt"/>
</dbReference>
<gene>
    <name evidence="4" type="ordered locus">Abu_0940</name>
</gene>
<dbReference type="eggNOG" id="COG3210">
    <property type="taxonomic scope" value="Bacteria"/>
</dbReference>
<dbReference type="InterPro" id="IPR008638">
    <property type="entry name" value="FhaB/CdiA-like_TPS"/>
</dbReference>
<evidence type="ECO:0000256" key="1">
    <source>
        <dbReference type="SAM" id="Coils"/>
    </source>
</evidence>
<feature type="domain" description="Filamentous haemagglutinin FhaB/tRNA nuclease CdiA-like TPS" evidence="3">
    <location>
        <begin position="45"/>
        <end position="166"/>
    </location>
</feature>
<dbReference type="Proteomes" id="UP000001136">
    <property type="component" value="Chromosome"/>
</dbReference>
<evidence type="ECO:0000313" key="5">
    <source>
        <dbReference type="Proteomes" id="UP000001136"/>
    </source>
</evidence>
<dbReference type="NCBIfam" id="TIGR01901">
    <property type="entry name" value="adhes_NPXG"/>
    <property type="match status" value="1"/>
</dbReference>
<evidence type="ECO:0000259" key="3">
    <source>
        <dbReference type="SMART" id="SM00912"/>
    </source>
</evidence>
<dbReference type="GO" id="GO:0003824">
    <property type="term" value="F:catalytic activity"/>
    <property type="evidence" value="ECO:0007669"/>
    <property type="project" value="UniProtKB-ARBA"/>
</dbReference>
<protein>
    <submittedName>
        <fullName evidence="4">Adhesin/haemagglutinin, HecA family</fullName>
    </submittedName>
</protein>
<feature type="coiled-coil region" evidence="1">
    <location>
        <begin position="2222"/>
        <end position="2256"/>
    </location>
</feature>
<dbReference type="RefSeq" id="WP_012012663.1">
    <property type="nucleotide sequence ID" value="NC_009850.1"/>
</dbReference>
<dbReference type="Pfam" id="PF05860">
    <property type="entry name" value="TPS"/>
    <property type="match status" value="1"/>
</dbReference>
<dbReference type="HOGENOM" id="CLU_000043_8_1_7"/>
<keyword evidence="2" id="KW-0732">Signal</keyword>
<dbReference type="NCBIfam" id="TIGR01731">
    <property type="entry name" value="fil_hemag_20aa"/>
    <property type="match status" value="5"/>
</dbReference>
<keyword evidence="5" id="KW-1185">Reference proteome</keyword>